<evidence type="ECO:0000256" key="1">
    <source>
        <dbReference type="SAM" id="MobiDB-lite"/>
    </source>
</evidence>
<sequence>MRIQVAIIVVGSLFAGEAAASSILEVESGGAHSSRSVMVIQPAQNSTSVDVLSANGMAPLSRSVIAIGEPPAVSNERVAAISSGNAPTVLRGGVFGDATPAPVVEEEQPKPLSRPEQRKKDRDERRAVREAIEFGEPLPAQAETQEPAVDQPAETQQSGS</sequence>
<feature type="compositionally biased region" description="Basic and acidic residues" evidence="1">
    <location>
        <begin position="107"/>
        <end position="132"/>
    </location>
</feature>
<comment type="caution">
    <text evidence="2">The sequence shown here is derived from an EMBL/GenBank/DDBJ whole genome shotgun (WGS) entry which is preliminary data.</text>
</comment>
<protein>
    <submittedName>
        <fullName evidence="2">Uncharacterized protein</fullName>
    </submittedName>
</protein>
<evidence type="ECO:0000313" key="3">
    <source>
        <dbReference type="Proteomes" id="UP000262379"/>
    </source>
</evidence>
<keyword evidence="3" id="KW-1185">Reference proteome</keyword>
<evidence type="ECO:0000313" key="2">
    <source>
        <dbReference type="EMBL" id="RFC68875.1"/>
    </source>
</evidence>
<dbReference type="RefSeq" id="WP_116622643.1">
    <property type="nucleotide sequence ID" value="NZ_QURN01000003.1"/>
</dbReference>
<name>A0A371XI25_9HYPH</name>
<reference evidence="3" key="1">
    <citation type="submission" date="2018-08" db="EMBL/GenBank/DDBJ databases">
        <authorList>
            <person name="Im W.T."/>
        </authorList>
    </citation>
    <scope>NUCLEOTIDE SEQUENCE [LARGE SCALE GENOMIC DNA]</scope>
    <source>
        <strain evidence="3">LA-28</strain>
    </source>
</reference>
<accession>A0A371XI25</accession>
<dbReference type="Proteomes" id="UP000262379">
    <property type="component" value="Unassembled WGS sequence"/>
</dbReference>
<organism evidence="2 3">
    <name type="scientific">Mesorhizobium denitrificans</name>
    <dbReference type="NCBI Taxonomy" id="2294114"/>
    <lineage>
        <taxon>Bacteria</taxon>
        <taxon>Pseudomonadati</taxon>
        <taxon>Pseudomonadota</taxon>
        <taxon>Alphaproteobacteria</taxon>
        <taxon>Hyphomicrobiales</taxon>
        <taxon>Phyllobacteriaceae</taxon>
        <taxon>Mesorhizobium</taxon>
    </lineage>
</organism>
<proteinExistence type="predicted"/>
<feature type="region of interest" description="Disordered" evidence="1">
    <location>
        <begin position="89"/>
        <end position="160"/>
    </location>
</feature>
<dbReference type="EMBL" id="QURN01000003">
    <property type="protein sequence ID" value="RFC68875.1"/>
    <property type="molecule type" value="Genomic_DNA"/>
</dbReference>
<gene>
    <name evidence="2" type="ORF">DY251_04420</name>
</gene>
<dbReference type="AlphaFoldDB" id="A0A371XI25"/>